<reference evidence="1 2" key="1">
    <citation type="submission" date="2018-04" db="EMBL/GenBank/DDBJ databases">
        <title>Pedobacter chongqingensis sp. nov., isolated from a rottenly hemp rope.</title>
        <authorList>
            <person name="Cai Y."/>
        </authorList>
    </citation>
    <scope>NUCLEOTIDE SEQUENCE [LARGE SCALE GENOMIC DNA]</scope>
    <source>
        <strain evidence="1 2">FJ4-8</strain>
    </source>
</reference>
<gene>
    <name evidence="1" type="ORF">DDR33_11575</name>
</gene>
<evidence type="ECO:0000313" key="2">
    <source>
        <dbReference type="Proteomes" id="UP000245647"/>
    </source>
</evidence>
<dbReference type="Proteomes" id="UP000245647">
    <property type="component" value="Unassembled WGS sequence"/>
</dbReference>
<comment type="caution">
    <text evidence="1">The sequence shown here is derived from an EMBL/GenBank/DDBJ whole genome shotgun (WGS) entry which is preliminary data.</text>
</comment>
<sequence length="132" mass="14933">MKSPAIILLFILLYTSGYSQRPSVEEALKNMANVQMPHIQTSPDMTKYEGKDIYVCDTITDYKIINDSLKLFYLGNQSGKYNMTIVIKSSTIKVYPGWKGHRQCFKGLVTRYEGKPAIIITQSGQIGVFVEI</sequence>
<evidence type="ECO:0000313" key="1">
    <source>
        <dbReference type="EMBL" id="PWG80655.1"/>
    </source>
</evidence>
<accession>A0A2U2PGW1</accession>
<protein>
    <submittedName>
        <fullName evidence="1">Uncharacterized protein</fullName>
    </submittedName>
</protein>
<dbReference type="AlphaFoldDB" id="A0A2U2PGW1"/>
<proteinExistence type="predicted"/>
<keyword evidence="2" id="KW-1185">Reference proteome</keyword>
<dbReference type="EMBL" id="QEAS01000008">
    <property type="protein sequence ID" value="PWG80655.1"/>
    <property type="molecule type" value="Genomic_DNA"/>
</dbReference>
<name>A0A2U2PGW1_9SPHI</name>
<organism evidence="1 2">
    <name type="scientific">Pararcticibacter amylolyticus</name>
    <dbReference type="NCBI Taxonomy" id="2173175"/>
    <lineage>
        <taxon>Bacteria</taxon>
        <taxon>Pseudomonadati</taxon>
        <taxon>Bacteroidota</taxon>
        <taxon>Sphingobacteriia</taxon>
        <taxon>Sphingobacteriales</taxon>
        <taxon>Sphingobacteriaceae</taxon>
        <taxon>Pararcticibacter</taxon>
    </lineage>
</organism>